<dbReference type="Proteomes" id="UP000238426">
    <property type="component" value="Unassembled WGS sequence"/>
</dbReference>
<keyword evidence="1" id="KW-0812">Transmembrane</keyword>
<feature type="transmembrane region" description="Helical" evidence="1">
    <location>
        <begin position="115"/>
        <end position="131"/>
    </location>
</feature>
<accession>A0A2T1NCY1</accession>
<keyword evidence="1" id="KW-0472">Membrane</keyword>
<reference evidence="2 3" key="1">
    <citation type="submission" date="2018-03" db="EMBL/GenBank/DDBJ databases">
        <title>Mesoflavibacter sp. HG37 and Mesoflavibacter sp. HG96 sp.nov., two marine bacteria isolated from seawater of Western Pacific Ocean.</title>
        <authorList>
            <person name="Cheng H."/>
            <person name="Wu Y.-H."/>
            <person name="Guo L.-L."/>
            <person name="Xu X.-W."/>
        </authorList>
    </citation>
    <scope>NUCLEOTIDE SEQUENCE [LARGE SCALE GENOMIC DNA]</scope>
    <source>
        <strain evidence="2 3">KCTC 32269</strain>
    </source>
</reference>
<gene>
    <name evidence="2" type="ORF">C7H52_03140</name>
</gene>
<comment type="caution">
    <text evidence="2">The sequence shown here is derived from an EMBL/GenBank/DDBJ whole genome shotgun (WGS) entry which is preliminary data.</text>
</comment>
<evidence type="ECO:0000313" key="3">
    <source>
        <dbReference type="Proteomes" id="UP000238426"/>
    </source>
</evidence>
<dbReference type="OrthoDB" id="957977at2"/>
<feature type="transmembrane region" description="Helical" evidence="1">
    <location>
        <begin position="51"/>
        <end position="78"/>
    </location>
</feature>
<keyword evidence="3" id="KW-1185">Reference proteome</keyword>
<evidence type="ECO:0000313" key="2">
    <source>
        <dbReference type="EMBL" id="PSG90291.1"/>
    </source>
</evidence>
<evidence type="ECO:0000256" key="1">
    <source>
        <dbReference type="SAM" id="Phobius"/>
    </source>
</evidence>
<keyword evidence="1" id="KW-1133">Transmembrane helix</keyword>
<feature type="transmembrane region" description="Helical" evidence="1">
    <location>
        <begin position="12"/>
        <end position="30"/>
    </location>
</feature>
<protein>
    <submittedName>
        <fullName evidence="2">DoxX family protein</fullName>
    </submittedName>
</protein>
<sequence length="132" mass="14738">MKFILFNTTEIILLLFLVITFLQSGIDKVIDWNGNISWLKEHFKSTFLGKIVPLSVGIILATEIFAGLLCTIGIIEILAYGTRYFATMGTVLSCVTLLLLLFGQRLAKDYEGAKTIAVYFIPAIFALYIFTS</sequence>
<feature type="transmembrane region" description="Helical" evidence="1">
    <location>
        <begin position="84"/>
        <end position="103"/>
    </location>
</feature>
<dbReference type="EMBL" id="PXOQ01000007">
    <property type="protein sequence ID" value="PSG90291.1"/>
    <property type="molecule type" value="Genomic_DNA"/>
</dbReference>
<proteinExistence type="predicted"/>
<dbReference type="RefSeq" id="WP_106462431.1">
    <property type="nucleotide sequence ID" value="NZ_PXOQ01000007.1"/>
</dbReference>
<dbReference type="AlphaFoldDB" id="A0A2T1NCY1"/>
<name>A0A2T1NCY1_9FLAO</name>
<organism evidence="2 3">
    <name type="scientific">Aurantibacter aestuarii</name>
    <dbReference type="NCBI Taxonomy" id="1266046"/>
    <lineage>
        <taxon>Bacteria</taxon>
        <taxon>Pseudomonadati</taxon>
        <taxon>Bacteroidota</taxon>
        <taxon>Flavobacteriia</taxon>
        <taxon>Flavobacteriales</taxon>
        <taxon>Flavobacteriaceae</taxon>
        <taxon>Aurantibacter</taxon>
    </lineage>
</organism>